<accession>A0ACB7ZRK5</accession>
<reference evidence="1" key="1">
    <citation type="journal article" date="2021" name="New Phytol.">
        <title>Evolutionary innovations through gain and loss of genes in the ectomycorrhizal Boletales.</title>
        <authorList>
            <person name="Wu G."/>
            <person name="Miyauchi S."/>
            <person name="Morin E."/>
            <person name="Kuo A."/>
            <person name="Drula E."/>
            <person name="Varga T."/>
            <person name="Kohler A."/>
            <person name="Feng B."/>
            <person name="Cao Y."/>
            <person name="Lipzen A."/>
            <person name="Daum C."/>
            <person name="Hundley H."/>
            <person name="Pangilinan J."/>
            <person name="Johnson J."/>
            <person name="Barry K."/>
            <person name="LaButti K."/>
            <person name="Ng V."/>
            <person name="Ahrendt S."/>
            <person name="Min B."/>
            <person name="Choi I.G."/>
            <person name="Park H."/>
            <person name="Plett J.M."/>
            <person name="Magnuson J."/>
            <person name="Spatafora J.W."/>
            <person name="Nagy L.G."/>
            <person name="Henrissat B."/>
            <person name="Grigoriev I.V."/>
            <person name="Yang Z.L."/>
            <person name="Xu J."/>
            <person name="Martin F.M."/>
        </authorList>
    </citation>
    <scope>NUCLEOTIDE SEQUENCE</scope>
    <source>
        <strain evidence="1">ATCC 28755</strain>
    </source>
</reference>
<dbReference type="Proteomes" id="UP000790377">
    <property type="component" value="Unassembled WGS sequence"/>
</dbReference>
<dbReference type="EMBL" id="MU269053">
    <property type="protein sequence ID" value="KAH7903317.1"/>
    <property type="molecule type" value="Genomic_DNA"/>
</dbReference>
<sequence>MPKDLWRSEVKMGLYFKLTLCRPISLSDWAVLQKYTRRVRYVRQGPNRHLYISTRERWTLDDAFLLALCAASAPTPLLPNLKSLKWNVSSDAHLSALHRLVSPSLTSLDLNFWAGALSLDLNTAVQFRLEEVFPSLKSLVVGSGTAIPPSLLRGLQSSILPLQNLVTIDWNDLRSDTIMSLSQLPALREATFSIPSDFSRFSEILPPHLSKRKGFSNLRNLCITCDTPASLLSFVSCFTFNLDFVFVKCGPLNPSQIGDLFMSLVSSPSHSMQAISVHGDKFRSLEESWVVLQPPLSMRELRPLLQFKELQHLYLNIQCHPIALNDMELLEMADAWPNLIGLRLEGFTKLGSHVTPYALIALFDRCPKLRVDFEPSSIPNLLNIRNRQYLGYLYLGWYNIAYPDAIARFLACFVPDKVDVDMYWHGSIGQAAESDIYEERWDETREIFDRIRST</sequence>
<name>A0ACB7ZRK5_9AGAM</name>
<keyword evidence="2" id="KW-1185">Reference proteome</keyword>
<evidence type="ECO:0000313" key="2">
    <source>
        <dbReference type="Proteomes" id="UP000790377"/>
    </source>
</evidence>
<gene>
    <name evidence="1" type="ORF">BJ138DRAFT_1074182</name>
</gene>
<proteinExistence type="predicted"/>
<organism evidence="1 2">
    <name type="scientific">Hygrophoropsis aurantiaca</name>
    <dbReference type="NCBI Taxonomy" id="72124"/>
    <lineage>
        <taxon>Eukaryota</taxon>
        <taxon>Fungi</taxon>
        <taxon>Dikarya</taxon>
        <taxon>Basidiomycota</taxon>
        <taxon>Agaricomycotina</taxon>
        <taxon>Agaricomycetes</taxon>
        <taxon>Agaricomycetidae</taxon>
        <taxon>Boletales</taxon>
        <taxon>Coniophorineae</taxon>
        <taxon>Hygrophoropsidaceae</taxon>
        <taxon>Hygrophoropsis</taxon>
    </lineage>
</organism>
<evidence type="ECO:0000313" key="1">
    <source>
        <dbReference type="EMBL" id="KAH7903317.1"/>
    </source>
</evidence>
<comment type="caution">
    <text evidence="1">The sequence shown here is derived from an EMBL/GenBank/DDBJ whole genome shotgun (WGS) entry which is preliminary data.</text>
</comment>
<protein>
    <submittedName>
        <fullName evidence="1">Uncharacterized protein</fullName>
    </submittedName>
</protein>